<comment type="similarity">
    <text evidence="2 7">Belongs to the thioredoxin family. DsbC subfamily.</text>
</comment>
<comment type="function">
    <text evidence="7">Required for disulfide bond formation in some periplasmic proteins. Acts by transferring its disulfide bond to other proteins and is reduced in the process.</text>
</comment>
<keyword evidence="6 7" id="KW-0676">Redox-active center</keyword>
<evidence type="ECO:0000256" key="1">
    <source>
        <dbReference type="ARBA" id="ARBA00004418"/>
    </source>
</evidence>
<evidence type="ECO:0000259" key="8">
    <source>
        <dbReference type="Pfam" id="PF10411"/>
    </source>
</evidence>
<dbReference type="Gene3D" id="3.10.450.70">
    <property type="entry name" value="Disulphide bond isomerase, DsbC/G, N-terminal"/>
    <property type="match status" value="1"/>
</dbReference>
<evidence type="ECO:0000256" key="5">
    <source>
        <dbReference type="ARBA" id="ARBA00023157"/>
    </source>
</evidence>
<dbReference type="InterPro" id="IPR051470">
    <property type="entry name" value="Thiol:disulfide_interchange"/>
</dbReference>
<dbReference type="InterPro" id="IPR033954">
    <property type="entry name" value="DiS-bond_Isoase_DsbC/G"/>
</dbReference>
<accession>A0ABT0GK29</accession>
<gene>
    <name evidence="10" type="ORF">M0G41_12925</name>
</gene>
<keyword evidence="11" id="KW-1185">Reference proteome</keyword>
<feature type="signal peptide" evidence="7">
    <location>
        <begin position="1"/>
        <end position="20"/>
    </location>
</feature>
<dbReference type="Pfam" id="PF10411">
    <property type="entry name" value="DsbC_N"/>
    <property type="match status" value="1"/>
</dbReference>
<dbReference type="CDD" id="cd03020">
    <property type="entry name" value="DsbA_DsbC_DsbG"/>
    <property type="match status" value="1"/>
</dbReference>
<evidence type="ECO:0000313" key="11">
    <source>
        <dbReference type="Proteomes" id="UP001431449"/>
    </source>
</evidence>
<name>A0ABT0GK29_9GAMM</name>
<evidence type="ECO:0000256" key="3">
    <source>
        <dbReference type="ARBA" id="ARBA00022729"/>
    </source>
</evidence>
<dbReference type="Proteomes" id="UP001431449">
    <property type="component" value="Unassembled WGS sequence"/>
</dbReference>
<dbReference type="Gene3D" id="3.40.30.10">
    <property type="entry name" value="Glutaredoxin"/>
    <property type="match status" value="1"/>
</dbReference>
<dbReference type="RefSeq" id="WP_248210062.1">
    <property type="nucleotide sequence ID" value="NZ_JALNMH010000010.1"/>
</dbReference>
<dbReference type="EMBL" id="JALNMH010000010">
    <property type="protein sequence ID" value="MCK7594569.1"/>
    <property type="molecule type" value="Genomic_DNA"/>
</dbReference>
<keyword evidence="5" id="KW-1015">Disulfide bond</keyword>
<dbReference type="SUPFAM" id="SSF52833">
    <property type="entry name" value="Thioredoxin-like"/>
    <property type="match status" value="1"/>
</dbReference>
<evidence type="ECO:0000313" key="10">
    <source>
        <dbReference type="EMBL" id="MCK7594569.1"/>
    </source>
</evidence>
<dbReference type="InterPro" id="IPR018950">
    <property type="entry name" value="DiS-bond_isomerase_DsbC/G_N"/>
</dbReference>
<keyword evidence="3 7" id="KW-0732">Signal</keyword>
<protein>
    <recommendedName>
        <fullName evidence="7">Thiol:disulfide interchange protein</fullName>
    </recommendedName>
</protein>
<dbReference type="PANTHER" id="PTHR35272">
    <property type="entry name" value="THIOL:DISULFIDE INTERCHANGE PROTEIN DSBC-RELATED"/>
    <property type="match status" value="1"/>
</dbReference>
<evidence type="ECO:0000256" key="6">
    <source>
        <dbReference type="ARBA" id="ARBA00023284"/>
    </source>
</evidence>
<dbReference type="SUPFAM" id="SSF54423">
    <property type="entry name" value="DsbC/DsbG N-terminal domain-like"/>
    <property type="match status" value="1"/>
</dbReference>
<keyword evidence="4 7" id="KW-0574">Periplasm</keyword>
<comment type="caution">
    <text evidence="10">The sequence shown here is derived from an EMBL/GenBank/DDBJ whole genome shotgun (WGS) entry which is preliminary data.</text>
</comment>
<evidence type="ECO:0000256" key="2">
    <source>
        <dbReference type="ARBA" id="ARBA00009813"/>
    </source>
</evidence>
<dbReference type="InterPro" id="IPR012336">
    <property type="entry name" value="Thioredoxin-like_fold"/>
</dbReference>
<proteinExistence type="inferred from homology"/>
<dbReference type="Pfam" id="PF13098">
    <property type="entry name" value="Thioredoxin_2"/>
    <property type="match status" value="1"/>
</dbReference>
<feature type="domain" description="Disulphide bond isomerase DsbC/G N-terminal" evidence="8">
    <location>
        <begin position="21"/>
        <end position="88"/>
    </location>
</feature>
<sequence length="245" mass="26390">MIRTLALAALAALTLNAPSAAEDAGEAKVKAAIQSLVPGATIDSIAESTLPNFYEVVLAGQVIYVSRDGRYLIQGSVYDVPARTDLTESARAKLRVEGLKEAGPERRIIYGPKDAKYRLTVFTDIDCGYCRRMHQHMDEYNRLGIAIEYLFFPRAGVGSESFDKAVSVWCSDDRAKALTDAKAGVALDKKQCSNPIEADYALGNKIGVNGTPAVFTSQGVQIGGYMAPDQLIQRLEQLEGKPAGG</sequence>
<reference evidence="10" key="1">
    <citation type="submission" date="2022-04" db="EMBL/GenBank/DDBJ databases">
        <title>Lysobacter sp. CAU 1642 isolated from sea sand.</title>
        <authorList>
            <person name="Kim W."/>
        </authorList>
    </citation>
    <scope>NUCLEOTIDE SEQUENCE</scope>
    <source>
        <strain evidence="10">CAU 1642</strain>
    </source>
</reference>
<feature type="domain" description="Thioredoxin-like fold" evidence="9">
    <location>
        <begin position="114"/>
        <end position="235"/>
    </location>
</feature>
<comment type="subcellular location">
    <subcellularLocation>
        <location evidence="1 7">Periplasm</location>
    </subcellularLocation>
</comment>
<dbReference type="InterPro" id="IPR009094">
    <property type="entry name" value="DiS-bond_isomerase_DsbC/G_N_sf"/>
</dbReference>
<evidence type="ECO:0000256" key="4">
    <source>
        <dbReference type="ARBA" id="ARBA00022764"/>
    </source>
</evidence>
<evidence type="ECO:0000256" key="7">
    <source>
        <dbReference type="RuleBase" id="RU364038"/>
    </source>
</evidence>
<evidence type="ECO:0000259" key="9">
    <source>
        <dbReference type="Pfam" id="PF13098"/>
    </source>
</evidence>
<dbReference type="InterPro" id="IPR036249">
    <property type="entry name" value="Thioredoxin-like_sf"/>
</dbReference>
<feature type="chain" id="PRO_5044987430" description="Thiol:disulfide interchange protein" evidence="7">
    <location>
        <begin position="21"/>
        <end position="245"/>
    </location>
</feature>
<organism evidence="10 11">
    <name type="scientific">Pseudomarimonas salicorniae</name>
    <dbReference type="NCBI Taxonomy" id="2933270"/>
    <lineage>
        <taxon>Bacteria</taxon>
        <taxon>Pseudomonadati</taxon>
        <taxon>Pseudomonadota</taxon>
        <taxon>Gammaproteobacteria</taxon>
        <taxon>Lysobacterales</taxon>
        <taxon>Lysobacteraceae</taxon>
        <taxon>Pseudomarimonas</taxon>
    </lineage>
</organism>
<dbReference type="PANTHER" id="PTHR35272:SF3">
    <property type="entry name" value="THIOL:DISULFIDE INTERCHANGE PROTEIN DSBC"/>
    <property type="match status" value="1"/>
</dbReference>